<feature type="transmembrane region" description="Helical" evidence="9">
    <location>
        <begin position="668"/>
        <end position="688"/>
    </location>
</feature>
<dbReference type="InterPro" id="IPR004331">
    <property type="entry name" value="SPX_dom"/>
</dbReference>
<reference evidence="13" key="1">
    <citation type="journal article" date="2015" name="Proc. Natl. Acad. Sci. U.S.A.">
        <title>Genome sequencing of adzuki bean (Vigna angularis) provides insight into high starch and low fat accumulation and domestication.</title>
        <authorList>
            <person name="Yang K."/>
            <person name="Tian Z."/>
            <person name="Chen C."/>
            <person name="Luo L."/>
            <person name="Zhao B."/>
            <person name="Wang Z."/>
            <person name="Yu L."/>
            <person name="Li Y."/>
            <person name="Sun Y."/>
            <person name="Li W."/>
            <person name="Chen Y."/>
            <person name="Li Y."/>
            <person name="Zhang Y."/>
            <person name="Ai D."/>
            <person name="Zhao J."/>
            <person name="Shang C."/>
            <person name="Ma Y."/>
            <person name="Wu B."/>
            <person name="Wang M."/>
            <person name="Gao L."/>
            <person name="Sun D."/>
            <person name="Zhang P."/>
            <person name="Guo F."/>
            <person name="Wang W."/>
            <person name="Li Y."/>
            <person name="Wang J."/>
            <person name="Varshney R.K."/>
            <person name="Wang J."/>
            <person name="Ling H.Q."/>
            <person name="Wan P."/>
        </authorList>
    </citation>
    <scope>NUCLEOTIDE SEQUENCE</scope>
    <source>
        <strain evidence="13">cv. Jingnong 6</strain>
    </source>
</reference>
<feature type="domain" description="EXS" evidence="10">
    <location>
        <begin position="557"/>
        <end position="747"/>
    </location>
</feature>
<dbReference type="STRING" id="3914.A0A0L9TY95"/>
<feature type="transmembrane region" description="Helical" evidence="9">
    <location>
        <begin position="392"/>
        <end position="414"/>
    </location>
</feature>
<keyword evidence="3" id="KW-0813">Transport</keyword>
<accession>A0A0L9TY95</accession>
<dbReference type="Gramene" id="KOM35553">
    <property type="protein sequence ID" value="KOM35553"/>
    <property type="gene ID" value="LR48_Vigan02g170300"/>
</dbReference>
<proteinExistence type="inferred from homology"/>
<evidence type="ECO:0000259" key="10">
    <source>
        <dbReference type="PROSITE" id="PS51380"/>
    </source>
</evidence>
<feature type="transmembrane region" description="Helical" evidence="9">
    <location>
        <begin position="439"/>
        <end position="460"/>
    </location>
</feature>
<feature type="transmembrane region" description="Helical" evidence="9">
    <location>
        <begin position="472"/>
        <end position="493"/>
    </location>
</feature>
<keyword evidence="5 9" id="KW-0812">Transmembrane</keyword>
<dbReference type="GO" id="GO:0006817">
    <property type="term" value="P:phosphate ion transport"/>
    <property type="evidence" value="ECO:0007669"/>
    <property type="project" value="UniProtKB-KW"/>
</dbReference>
<dbReference type="GO" id="GO:0016020">
    <property type="term" value="C:membrane"/>
    <property type="evidence" value="ECO:0007669"/>
    <property type="project" value="InterPro"/>
</dbReference>
<feature type="region of interest" description="Disordered" evidence="8">
    <location>
        <begin position="159"/>
        <end position="202"/>
    </location>
</feature>
<name>A0A0L9TY95_PHAAN</name>
<feature type="compositionally biased region" description="Polar residues" evidence="8">
    <location>
        <begin position="164"/>
        <end position="179"/>
    </location>
</feature>
<organism evidence="12 13">
    <name type="scientific">Phaseolus angularis</name>
    <name type="common">Azuki bean</name>
    <name type="synonym">Vigna angularis</name>
    <dbReference type="NCBI Taxonomy" id="3914"/>
    <lineage>
        <taxon>Eukaryota</taxon>
        <taxon>Viridiplantae</taxon>
        <taxon>Streptophyta</taxon>
        <taxon>Embryophyta</taxon>
        <taxon>Tracheophyta</taxon>
        <taxon>Spermatophyta</taxon>
        <taxon>Magnoliopsida</taxon>
        <taxon>eudicotyledons</taxon>
        <taxon>Gunneridae</taxon>
        <taxon>Pentapetalae</taxon>
        <taxon>rosids</taxon>
        <taxon>fabids</taxon>
        <taxon>Fabales</taxon>
        <taxon>Fabaceae</taxon>
        <taxon>Papilionoideae</taxon>
        <taxon>50 kb inversion clade</taxon>
        <taxon>NPAAA clade</taxon>
        <taxon>indigoferoid/millettioid clade</taxon>
        <taxon>Phaseoleae</taxon>
        <taxon>Vigna</taxon>
    </lineage>
</organism>
<dbReference type="PROSITE" id="PS51382">
    <property type="entry name" value="SPX"/>
    <property type="match status" value="1"/>
</dbReference>
<dbReference type="PROSITE" id="PS51380">
    <property type="entry name" value="EXS"/>
    <property type="match status" value="1"/>
</dbReference>
<protein>
    <recommendedName>
        <fullName evidence="14">Phosphate transporter PHO1</fullName>
    </recommendedName>
</protein>
<keyword evidence="6 9" id="KW-1133">Transmembrane helix</keyword>
<evidence type="ECO:0000256" key="1">
    <source>
        <dbReference type="ARBA" id="ARBA00004127"/>
    </source>
</evidence>
<dbReference type="AlphaFoldDB" id="A0A0L9TY95"/>
<dbReference type="OMA" id="ETSHFYT"/>
<feature type="transmembrane region" description="Helical" evidence="9">
    <location>
        <begin position="351"/>
        <end position="372"/>
    </location>
</feature>
<dbReference type="CDD" id="cd14476">
    <property type="entry name" value="SPX_PHO1_like"/>
    <property type="match status" value="1"/>
</dbReference>
<dbReference type="InterPro" id="IPR004342">
    <property type="entry name" value="EXS_C"/>
</dbReference>
<dbReference type="InterPro" id="IPR052486">
    <property type="entry name" value="PHO1"/>
</dbReference>
<dbReference type="Pfam" id="PF03124">
    <property type="entry name" value="EXS"/>
    <property type="match status" value="1"/>
</dbReference>
<dbReference type="Pfam" id="PF03105">
    <property type="entry name" value="SPX"/>
    <property type="match status" value="1"/>
</dbReference>
<evidence type="ECO:0000256" key="7">
    <source>
        <dbReference type="ARBA" id="ARBA00023136"/>
    </source>
</evidence>
<dbReference type="GO" id="GO:0012505">
    <property type="term" value="C:endomembrane system"/>
    <property type="evidence" value="ECO:0007669"/>
    <property type="project" value="UniProtKB-SubCell"/>
</dbReference>
<keyword evidence="7 9" id="KW-0472">Membrane</keyword>
<evidence type="ECO:0000259" key="11">
    <source>
        <dbReference type="PROSITE" id="PS51382"/>
    </source>
</evidence>
<evidence type="ECO:0000256" key="8">
    <source>
        <dbReference type="SAM" id="MobiDB-lite"/>
    </source>
</evidence>
<dbReference type="Proteomes" id="UP000053144">
    <property type="component" value="Chromosome 2"/>
</dbReference>
<gene>
    <name evidence="12" type="ORF">LR48_Vigan02g170300</name>
</gene>
<evidence type="ECO:0000256" key="5">
    <source>
        <dbReference type="ARBA" id="ARBA00022692"/>
    </source>
</evidence>
<dbReference type="InterPro" id="IPR034092">
    <property type="entry name" value="PHO1_SPX"/>
</dbReference>
<dbReference type="EMBL" id="CM003372">
    <property type="protein sequence ID" value="KOM35553.1"/>
    <property type="molecule type" value="Genomic_DNA"/>
</dbReference>
<feature type="domain" description="SPX" evidence="11">
    <location>
        <begin position="2"/>
        <end position="324"/>
    </location>
</feature>
<evidence type="ECO:0000256" key="4">
    <source>
        <dbReference type="ARBA" id="ARBA00022592"/>
    </source>
</evidence>
<dbReference type="PANTHER" id="PTHR48477:SF1">
    <property type="entry name" value="PHOSPHATE TRANSPORTER PHO1"/>
    <property type="match status" value="1"/>
</dbReference>
<keyword evidence="4" id="KW-0592">Phosphate transport</keyword>
<evidence type="ECO:0008006" key="14">
    <source>
        <dbReference type="Google" id="ProtNLM"/>
    </source>
</evidence>
<evidence type="ECO:0000256" key="2">
    <source>
        <dbReference type="ARBA" id="ARBA00009665"/>
    </source>
</evidence>
<comment type="subcellular location">
    <subcellularLocation>
        <location evidence="1">Endomembrane system</location>
        <topology evidence="1">Multi-pass membrane protein</topology>
    </subcellularLocation>
</comment>
<evidence type="ECO:0000256" key="3">
    <source>
        <dbReference type="ARBA" id="ARBA00022448"/>
    </source>
</evidence>
<comment type="similarity">
    <text evidence="2">Belongs to the SYG1 (TC 2.A.94) family.</text>
</comment>
<sequence>MVKFSKELEAQLIPEWKEAFVNYWQLKKQIKRIKLSRLPKQSHHHVKPNFGLSIFDSFRFFLHKIANSLSDSDHHDLNIIQVRKKTTKDSEEEIYETELAQLFSEEDEVRVFFVSLDEELNKVNQFYRKQESEFLERGETLNKQLQILLDLKQIISDRRRKNSPSKPYSTGTSPQYSPTRDSEYSENFGDSDETTSEVSQTDEVITTLEKNGISFVNSATRAKTKRGKPKMAMRIDVPATNPTRAITAITSMLWEDLVNNPTGDFVHKRKLQCAEKMIRSAFVELYKGLGLLKTYSSLNMVAFTKILKKFDKVVRLMDEVESIFTKHFANNDRKKAMKFLRPQQHKDSHMVTFLVGLSTGCFVSLFSVYAILAHLCAIFSPGKEPAYMETVYPVFSVFALLSLHLFLYGCNLFMWKNTRINYNFIFEFSPSTALKHRDAFLMSTTLMTTVVGAMVLHLLLRAADFSPTQIDAIPGVLLLFYIALLICPFDIFYRPTRYCFLRVIRNIVCSPFYKVLLVDFFMADQLTSQIPLLRHLEISGCHIFARVFKTHHSEACHSGRLYTELTYIISFLPYYWRALQCVRRYLDDGDVNHLANMGKYVSAMVAAGARVTYSRKNDHLWFAIVLITSMVATVYQLYWDFVKDWEFLKPDSINPWLRDELILKNKSIYYMSIVLNFVLRVTWVETILHFKVGHVQSRLLEFLLAALEVIRRGHWNFYRLENEHLNNVGHYRAVKTVPLPFRETDSD</sequence>
<dbReference type="PANTHER" id="PTHR48477">
    <property type="entry name" value="PHOSPHATE TRANSPORTER PHO1"/>
    <property type="match status" value="1"/>
</dbReference>
<evidence type="ECO:0000256" key="6">
    <source>
        <dbReference type="ARBA" id="ARBA00022989"/>
    </source>
</evidence>
<evidence type="ECO:0000313" key="12">
    <source>
        <dbReference type="EMBL" id="KOM35553.1"/>
    </source>
</evidence>
<evidence type="ECO:0000313" key="13">
    <source>
        <dbReference type="Proteomes" id="UP000053144"/>
    </source>
</evidence>
<feature type="transmembrane region" description="Helical" evidence="9">
    <location>
        <begin position="620"/>
        <end position="639"/>
    </location>
</feature>
<evidence type="ECO:0000256" key="9">
    <source>
        <dbReference type="SAM" id="Phobius"/>
    </source>
</evidence>
<dbReference type="GO" id="GO:0016036">
    <property type="term" value="P:cellular response to phosphate starvation"/>
    <property type="evidence" value="ECO:0007669"/>
    <property type="project" value="InterPro"/>
</dbReference>